<evidence type="ECO:0000313" key="1">
    <source>
        <dbReference type="EMBL" id="KAF7826857.1"/>
    </source>
</evidence>
<keyword evidence="2" id="KW-1185">Reference proteome</keyword>
<dbReference type="AlphaFoldDB" id="A0A834TT03"/>
<proteinExistence type="predicted"/>
<reference evidence="1" key="1">
    <citation type="submission" date="2020-09" db="EMBL/GenBank/DDBJ databases">
        <title>Genome-Enabled Discovery of Anthraquinone Biosynthesis in Senna tora.</title>
        <authorList>
            <person name="Kang S.-H."/>
            <person name="Pandey R.P."/>
            <person name="Lee C.-M."/>
            <person name="Sim J.-S."/>
            <person name="Jeong J.-T."/>
            <person name="Choi B.-S."/>
            <person name="Jung M."/>
            <person name="Ginzburg D."/>
            <person name="Zhao K."/>
            <person name="Won S.Y."/>
            <person name="Oh T.-J."/>
            <person name="Yu Y."/>
            <person name="Kim N.-H."/>
            <person name="Lee O.R."/>
            <person name="Lee T.-H."/>
            <person name="Bashyal P."/>
            <person name="Kim T.-S."/>
            <person name="Lee W.-H."/>
            <person name="Kawkins C."/>
            <person name="Kim C.-K."/>
            <person name="Kim J.S."/>
            <person name="Ahn B.O."/>
            <person name="Rhee S.Y."/>
            <person name="Sohng J.K."/>
        </authorList>
    </citation>
    <scope>NUCLEOTIDE SEQUENCE</scope>
    <source>
        <tissue evidence="1">Leaf</tissue>
    </source>
</reference>
<protein>
    <submittedName>
        <fullName evidence="1">Uncharacterized protein</fullName>
    </submittedName>
</protein>
<sequence length="99" mass="11271">MVFHPASTSPNLTIRERSVRSWNHSQAAASQMNRTELFKVLCDKGLKYPRPGKIWTTPFSSWFKVDWLCIFHQNIPRRFSAALKTSSSASPCILSRATS</sequence>
<dbReference type="EMBL" id="JAAIUW010000006">
    <property type="protein sequence ID" value="KAF7826857.1"/>
    <property type="molecule type" value="Genomic_DNA"/>
</dbReference>
<dbReference type="Proteomes" id="UP000634136">
    <property type="component" value="Unassembled WGS sequence"/>
</dbReference>
<gene>
    <name evidence="1" type="ORF">G2W53_018021</name>
</gene>
<evidence type="ECO:0000313" key="2">
    <source>
        <dbReference type="Proteomes" id="UP000634136"/>
    </source>
</evidence>
<organism evidence="1 2">
    <name type="scientific">Senna tora</name>
    <dbReference type="NCBI Taxonomy" id="362788"/>
    <lineage>
        <taxon>Eukaryota</taxon>
        <taxon>Viridiplantae</taxon>
        <taxon>Streptophyta</taxon>
        <taxon>Embryophyta</taxon>
        <taxon>Tracheophyta</taxon>
        <taxon>Spermatophyta</taxon>
        <taxon>Magnoliopsida</taxon>
        <taxon>eudicotyledons</taxon>
        <taxon>Gunneridae</taxon>
        <taxon>Pentapetalae</taxon>
        <taxon>rosids</taxon>
        <taxon>fabids</taxon>
        <taxon>Fabales</taxon>
        <taxon>Fabaceae</taxon>
        <taxon>Caesalpinioideae</taxon>
        <taxon>Cassia clade</taxon>
        <taxon>Senna</taxon>
    </lineage>
</organism>
<dbReference type="OrthoDB" id="1436520at2759"/>
<comment type="caution">
    <text evidence="1">The sequence shown here is derived from an EMBL/GenBank/DDBJ whole genome shotgun (WGS) entry which is preliminary data.</text>
</comment>
<accession>A0A834TT03</accession>
<name>A0A834TT03_9FABA</name>